<name>A0A2W2DIY4_9ACTN</name>
<keyword evidence="2" id="KW-1185">Reference proteome</keyword>
<comment type="caution">
    <text evidence="1">The sequence shown here is derived from an EMBL/GenBank/DDBJ whole genome shotgun (WGS) entry which is preliminary data.</text>
</comment>
<sequence>MLVARSDRPLSELPAVRGVAALEESVLRAGWRSAKLDGDPDGVLPALVADTGAPVLTAYVLDSDLADVQALTPGGLSWRAYLHEETALEYGAPSPPYPRDEVLQRATAWAVEADLTATATALEAALDNQNVFVEDTFAELLDALGLTSPS</sequence>
<evidence type="ECO:0000313" key="2">
    <source>
        <dbReference type="Proteomes" id="UP000248627"/>
    </source>
</evidence>
<organism evidence="1 2">
    <name type="scientific">Micromonospora endophytica</name>
    <dbReference type="NCBI Taxonomy" id="515350"/>
    <lineage>
        <taxon>Bacteria</taxon>
        <taxon>Bacillati</taxon>
        <taxon>Actinomycetota</taxon>
        <taxon>Actinomycetes</taxon>
        <taxon>Micromonosporales</taxon>
        <taxon>Micromonosporaceae</taxon>
        <taxon>Micromonospora</taxon>
    </lineage>
</organism>
<dbReference type="Proteomes" id="UP000248627">
    <property type="component" value="Unassembled WGS sequence"/>
</dbReference>
<reference evidence="1 2" key="1">
    <citation type="submission" date="2018-01" db="EMBL/GenBank/DDBJ databases">
        <title>Draft genome sequence of Jishengella endophytica.</title>
        <authorList>
            <person name="Sahin N."/>
            <person name="Ay H."/>
            <person name="Saygin H."/>
        </authorList>
    </citation>
    <scope>NUCLEOTIDE SEQUENCE [LARGE SCALE GENOMIC DNA]</scope>
    <source>
        <strain evidence="1 2">DSM 45430</strain>
    </source>
</reference>
<dbReference type="AlphaFoldDB" id="A0A2W2DIY4"/>
<accession>A0A2W2DIY4</accession>
<evidence type="ECO:0000313" key="1">
    <source>
        <dbReference type="EMBL" id="PZF97166.1"/>
    </source>
</evidence>
<dbReference type="EMBL" id="POTX01000067">
    <property type="protein sequence ID" value="PZF97166.1"/>
    <property type="molecule type" value="Genomic_DNA"/>
</dbReference>
<proteinExistence type="predicted"/>
<gene>
    <name evidence="1" type="ORF">C1I93_12610</name>
</gene>
<protein>
    <submittedName>
        <fullName evidence="1">Uncharacterized protein</fullName>
    </submittedName>
</protein>
<dbReference type="OrthoDB" id="3294586at2"/>
<dbReference type="RefSeq" id="WP_111243461.1">
    <property type="nucleotide sequence ID" value="NZ_QXIQ01000017.1"/>
</dbReference>